<evidence type="ECO:0000256" key="5">
    <source>
        <dbReference type="ARBA" id="ARBA00022679"/>
    </source>
</evidence>
<evidence type="ECO:0000256" key="13">
    <source>
        <dbReference type="ARBA" id="ARBA00052985"/>
    </source>
</evidence>
<comment type="subunit">
    <text evidence="14">Homodimer.</text>
</comment>
<keyword evidence="9 14" id="KW-0012">Acyltransferase</keyword>
<keyword evidence="5 14" id="KW-0808">Transferase</keyword>
<dbReference type="Proteomes" id="UP001243623">
    <property type="component" value="Chromosome"/>
</dbReference>
<evidence type="ECO:0000256" key="8">
    <source>
        <dbReference type="ARBA" id="ARBA00023160"/>
    </source>
</evidence>
<feature type="active site" evidence="14">
    <location>
        <position position="287"/>
    </location>
</feature>
<dbReference type="GO" id="GO:0044550">
    <property type="term" value="P:secondary metabolite biosynthetic process"/>
    <property type="evidence" value="ECO:0007669"/>
    <property type="project" value="TreeGrafter"/>
</dbReference>
<protein>
    <recommendedName>
        <fullName evidence="14">Beta-ketoacyl-[acyl-carrier-protein] synthase III</fullName>
        <shortName evidence="14">Beta-ketoacyl-ACP synthase III</shortName>
        <shortName evidence="14">KAS III</shortName>
        <ecNumber evidence="14">2.3.1.180</ecNumber>
    </recommendedName>
    <alternativeName>
        <fullName evidence="14">3-oxoacyl-[acyl-carrier-protein] synthase 3</fullName>
    </alternativeName>
    <alternativeName>
        <fullName evidence="14">3-oxoacyl-[acyl-carrier-protein] synthase III</fullName>
    </alternativeName>
</protein>
<dbReference type="KEGG" id="sgbi:P3F81_06625"/>
<proteinExistence type="inferred from homology"/>
<dbReference type="AlphaFoldDB" id="A0A9Y2AHN8"/>
<dbReference type="Gene3D" id="3.40.47.10">
    <property type="match status" value="1"/>
</dbReference>
<dbReference type="PANTHER" id="PTHR34069:SF2">
    <property type="entry name" value="BETA-KETOACYL-[ACYL-CARRIER-PROTEIN] SYNTHASE III"/>
    <property type="match status" value="1"/>
</dbReference>
<dbReference type="HAMAP" id="MF_01815">
    <property type="entry name" value="FabH"/>
    <property type="match status" value="1"/>
</dbReference>
<sequence length="334" mass="35720">MSKNKFGVGIIGTGYYAPEKVVTNADLEKMVDTNNEWIIDRTGISERRIVDDNIATSDIAVKAAQNALADAGVKPEEIDLIIVATLTPDMVFPSAACVVQNKLQAVNAAAFDLSAACSGFVYAMSVGSQFIQSGMYKKVLIVAAESLSKITNWEDRNTCVLFGDGAGAAVLGPVEEGYGILGVELGADGSGAEFLHMPAGGSLYPATLETVKNKMHYIHMNGNEVFKFAIKIMGEAAYKALEDAGLDTKDVDCLIPHQANIRIIKSAAKRLHLPMDKVFVNVNKYGNTSAASIPIALAEAVKERHFKKGDIIVLVGFGAGLTWASCVLKWSKEE</sequence>
<keyword evidence="7 14" id="KW-0443">Lipid metabolism</keyword>
<keyword evidence="3 14" id="KW-0963">Cytoplasm</keyword>
<dbReference type="InterPro" id="IPR013751">
    <property type="entry name" value="ACP_syn_III_N"/>
</dbReference>
<dbReference type="InterPro" id="IPR016039">
    <property type="entry name" value="Thiolase-like"/>
</dbReference>
<dbReference type="SUPFAM" id="SSF53901">
    <property type="entry name" value="Thiolase-like"/>
    <property type="match status" value="1"/>
</dbReference>
<dbReference type="NCBIfam" id="TIGR00747">
    <property type="entry name" value="fabH"/>
    <property type="match status" value="1"/>
</dbReference>
<keyword evidence="4 14" id="KW-0444">Lipid biosynthesis</keyword>
<dbReference type="GO" id="GO:0005737">
    <property type="term" value="C:cytoplasm"/>
    <property type="evidence" value="ECO:0007669"/>
    <property type="project" value="UniProtKB-SubCell"/>
</dbReference>
<keyword evidence="18" id="KW-1185">Reference proteome</keyword>
<gene>
    <name evidence="14" type="primary">fabH</name>
    <name evidence="17" type="ORF">P3F81_06625</name>
</gene>
<feature type="active site" evidence="14">
    <location>
        <position position="117"/>
    </location>
</feature>
<dbReference type="NCBIfam" id="NF006829">
    <property type="entry name" value="PRK09352.1"/>
    <property type="match status" value="1"/>
</dbReference>
<comment type="function">
    <text evidence="14">Catalyzes the condensation reaction of fatty acid synthesis by the addition to an acyl acceptor of two carbons from malonyl-ACP. Catalyzes the first condensation reaction which initiates fatty acid synthesis and may therefore play a role in governing the total rate of fatty acid production. Possesses both acetoacetyl-ACP synthase and acetyl transacylase activities. Its substrate specificity determines the biosynthesis of branched-chain and/or straight-chain of fatty acids.</text>
</comment>
<evidence type="ECO:0000256" key="11">
    <source>
        <dbReference type="ARBA" id="ARBA00052407"/>
    </source>
</evidence>
<evidence type="ECO:0000256" key="9">
    <source>
        <dbReference type="ARBA" id="ARBA00023315"/>
    </source>
</evidence>
<dbReference type="GO" id="GO:0004315">
    <property type="term" value="F:3-oxoacyl-[acyl-carrier-protein] synthase activity"/>
    <property type="evidence" value="ECO:0007669"/>
    <property type="project" value="InterPro"/>
</dbReference>
<dbReference type="InterPro" id="IPR004655">
    <property type="entry name" value="FabH"/>
</dbReference>
<evidence type="ECO:0000256" key="3">
    <source>
        <dbReference type="ARBA" id="ARBA00022490"/>
    </source>
</evidence>
<comment type="domain">
    <text evidence="14">The last Arg residue of the ACP-binding site is essential for the weak association between ACP/AcpP and FabH.</text>
</comment>
<comment type="similarity">
    <text evidence="2 14">Belongs to the thiolase-like superfamily. FabH family.</text>
</comment>
<comment type="catalytic activity">
    <reaction evidence="13">
        <text>3-methylbutanoyl-CoA + malonyl-[ACP] + H(+) = 5-methyl-3-oxohexanoyl-[ACP] + CO2 + CoA</text>
        <dbReference type="Rhea" id="RHEA:42272"/>
        <dbReference type="Rhea" id="RHEA-COMP:9623"/>
        <dbReference type="Rhea" id="RHEA-COMP:9941"/>
        <dbReference type="ChEBI" id="CHEBI:15378"/>
        <dbReference type="ChEBI" id="CHEBI:16526"/>
        <dbReference type="ChEBI" id="CHEBI:57287"/>
        <dbReference type="ChEBI" id="CHEBI:57345"/>
        <dbReference type="ChEBI" id="CHEBI:78449"/>
        <dbReference type="ChEBI" id="CHEBI:78822"/>
        <dbReference type="EC" id="2.3.1.300"/>
    </reaction>
    <physiologicalReaction direction="left-to-right" evidence="13">
        <dbReference type="Rhea" id="RHEA:42273"/>
    </physiologicalReaction>
</comment>
<feature type="domain" description="Beta-ketoacyl-[acyl-carrier-protein] synthase III C-terminal" evidence="15">
    <location>
        <begin position="241"/>
        <end position="330"/>
    </location>
</feature>
<dbReference type="EMBL" id="CP120678">
    <property type="protein sequence ID" value="WIW69600.1"/>
    <property type="molecule type" value="Genomic_DNA"/>
</dbReference>
<evidence type="ECO:0000256" key="14">
    <source>
        <dbReference type="HAMAP-Rule" id="MF_01815"/>
    </source>
</evidence>
<dbReference type="InterPro" id="IPR013747">
    <property type="entry name" value="ACP_syn_III_C"/>
</dbReference>
<comment type="subcellular location">
    <subcellularLocation>
        <location evidence="14">Cytoplasm</location>
    </subcellularLocation>
</comment>
<evidence type="ECO:0000256" key="6">
    <source>
        <dbReference type="ARBA" id="ARBA00022832"/>
    </source>
</evidence>
<dbReference type="PANTHER" id="PTHR34069">
    <property type="entry name" value="3-OXOACYL-[ACYL-CARRIER-PROTEIN] SYNTHASE 3"/>
    <property type="match status" value="1"/>
</dbReference>
<comment type="pathway">
    <text evidence="1 14">Lipid metabolism; fatty acid biosynthesis.</text>
</comment>
<feature type="region of interest" description="ACP-binding" evidence="14">
    <location>
        <begin position="258"/>
        <end position="262"/>
    </location>
</feature>
<evidence type="ECO:0000256" key="7">
    <source>
        <dbReference type="ARBA" id="ARBA00023098"/>
    </source>
</evidence>
<dbReference type="GO" id="GO:0033818">
    <property type="term" value="F:beta-ketoacyl-acyl-carrier-protein synthase III activity"/>
    <property type="evidence" value="ECO:0007669"/>
    <property type="project" value="UniProtKB-UniRule"/>
</dbReference>
<evidence type="ECO:0000256" key="12">
    <source>
        <dbReference type="ARBA" id="ARBA00052467"/>
    </source>
</evidence>
<evidence type="ECO:0000256" key="2">
    <source>
        <dbReference type="ARBA" id="ARBA00008642"/>
    </source>
</evidence>
<dbReference type="RefSeq" id="WP_147668843.1">
    <property type="nucleotide sequence ID" value="NZ_CP120678.1"/>
</dbReference>
<dbReference type="GO" id="GO:0006633">
    <property type="term" value="P:fatty acid biosynthetic process"/>
    <property type="evidence" value="ECO:0007669"/>
    <property type="project" value="UniProtKB-UniRule"/>
</dbReference>
<evidence type="ECO:0000259" key="15">
    <source>
        <dbReference type="Pfam" id="PF08541"/>
    </source>
</evidence>
<comment type="catalytic activity">
    <reaction evidence="10">
        <text>malonyl-[ACP] + acetyl-CoA + H(+) = 3-oxobutanoyl-[ACP] + CO2 + CoA</text>
        <dbReference type="Rhea" id="RHEA:12080"/>
        <dbReference type="Rhea" id="RHEA-COMP:9623"/>
        <dbReference type="Rhea" id="RHEA-COMP:9625"/>
        <dbReference type="ChEBI" id="CHEBI:15378"/>
        <dbReference type="ChEBI" id="CHEBI:16526"/>
        <dbReference type="ChEBI" id="CHEBI:57287"/>
        <dbReference type="ChEBI" id="CHEBI:57288"/>
        <dbReference type="ChEBI" id="CHEBI:78449"/>
        <dbReference type="ChEBI" id="CHEBI:78450"/>
        <dbReference type="EC" id="2.3.1.180"/>
    </reaction>
    <physiologicalReaction direction="left-to-right" evidence="10">
        <dbReference type="Rhea" id="RHEA:12081"/>
    </physiologicalReaction>
</comment>
<dbReference type="Pfam" id="PF08541">
    <property type="entry name" value="ACP_syn_III_C"/>
    <property type="match status" value="1"/>
</dbReference>
<comment type="catalytic activity">
    <reaction evidence="11">
        <text>(2S)-2-methylbutanoyl-CoA + malonyl-[ACP] + H(+) = (4S)-4-methyl-3-oxohexanoyl-[ACP] + CO2 + CoA</text>
        <dbReference type="Rhea" id="RHEA:42276"/>
        <dbReference type="Rhea" id="RHEA-COMP:9623"/>
        <dbReference type="Rhea" id="RHEA-COMP:17148"/>
        <dbReference type="ChEBI" id="CHEBI:15378"/>
        <dbReference type="ChEBI" id="CHEBI:16526"/>
        <dbReference type="ChEBI" id="CHEBI:57287"/>
        <dbReference type="ChEBI" id="CHEBI:78449"/>
        <dbReference type="ChEBI" id="CHEBI:88166"/>
        <dbReference type="ChEBI" id="CHEBI:167462"/>
        <dbReference type="EC" id="2.3.1.300"/>
    </reaction>
    <physiologicalReaction direction="left-to-right" evidence="11">
        <dbReference type="Rhea" id="RHEA:42277"/>
    </physiologicalReaction>
</comment>
<evidence type="ECO:0000313" key="17">
    <source>
        <dbReference type="EMBL" id="WIW69600.1"/>
    </source>
</evidence>
<evidence type="ECO:0000256" key="1">
    <source>
        <dbReference type="ARBA" id="ARBA00005194"/>
    </source>
</evidence>
<comment type="catalytic activity">
    <reaction evidence="12">
        <text>2-methylpropanoyl-CoA + malonyl-[ACP] + H(+) = 4-methyl-3-oxopentanoyl-[ACP] + CO2 + CoA</text>
        <dbReference type="Rhea" id="RHEA:42268"/>
        <dbReference type="Rhea" id="RHEA-COMP:9623"/>
        <dbReference type="Rhea" id="RHEA-COMP:9940"/>
        <dbReference type="ChEBI" id="CHEBI:15378"/>
        <dbReference type="ChEBI" id="CHEBI:16526"/>
        <dbReference type="ChEBI" id="CHEBI:57287"/>
        <dbReference type="ChEBI" id="CHEBI:57338"/>
        <dbReference type="ChEBI" id="CHEBI:78449"/>
        <dbReference type="ChEBI" id="CHEBI:78820"/>
        <dbReference type="EC" id="2.3.1.300"/>
    </reaction>
    <physiologicalReaction direction="left-to-right" evidence="12">
        <dbReference type="Rhea" id="RHEA:42269"/>
    </physiologicalReaction>
</comment>
<keyword evidence="6 14" id="KW-0276">Fatty acid metabolism</keyword>
<organism evidence="17 18">
    <name type="scientific">Selenobaculum gibii</name>
    <dbReference type="NCBI Taxonomy" id="3054208"/>
    <lineage>
        <taxon>Bacteria</taxon>
        <taxon>Bacillati</taxon>
        <taxon>Bacillota</taxon>
        <taxon>Negativicutes</taxon>
        <taxon>Selenomonadales</taxon>
        <taxon>Selenomonadaceae</taxon>
        <taxon>Selenobaculum</taxon>
    </lineage>
</organism>
<evidence type="ECO:0000313" key="18">
    <source>
        <dbReference type="Proteomes" id="UP001243623"/>
    </source>
</evidence>
<evidence type="ECO:0000256" key="4">
    <source>
        <dbReference type="ARBA" id="ARBA00022516"/>
    </source>
</evidence>
<reference evidence="17" key="1">
    <citation type="submission" date="2023-03" db="EMBL/GenBank/DDBJ databases">
        <title>Selenobaculum gbiensis gen. nov. sp. nov., a new bacterium isolated from the gut microbiota of IBD patient.</title>
        <authorList>
            <person name="Yeo S."/>
            <person name="Park H."/>
            <person name="Huh C.S."/>
        </authorList>
    </citation>
    <scope>NUCLEOTIDE SEQUENCE</scope>
    <source>
        <strain evidence="17">ICN-92133</strain>
    </source>
</reference>
<name>A0A9Y2AHN8_9FIRM</name>
<feature type="active site" evidence="14">
    <location>
        <position position="257"/>
    </location>
</feature>
<dbReference type="CDD" id="cd00830">
    <property type="entry name" value="KAS_III"/>
    <property type="match status" value="1"/>
</dbReference>
<feature type="domain" description="Beta-ketoacyl-[acyl-carrier-protein] synthase III N-terminal" evidence="16">
    <location>
        <begin position="111"/>
        <end position="189"/>
    </location>
</feature>
<keyword evidence="14" id="KW-0511">Multifunctional enzyme</keyword>
<dbReference type="Pfam" id="PF08545">
    <property type="entry name" value="ACP_syn_III"/>
    <property type="match status" value="1"/>
</dbReference>
<accession>A0A9Y2AHN8</accession>
<keyword evidence="8 14" id="KW-0275">Fatty acid biosynthesis</keyword>
<evidence type="ECO:0000256" key="10">
    <source>
        <dbReference type="ARBA" id="ARBA00051096"/>
    </source>
</evidence>
<dbReference type="EC" id="2.3.1.180" evidence="14"/>
<evidence type="ECO:0000259" key="16">
    <source>
        <dbReference type="Pfam" id="PF08545"/>
    </source>
</evidence>
<dbReference type="FunFam" id="3.40.47.10:FF:000004">
    <property type="entry name" value="3-oxoacyl-[acyl-carrier-protein] synthase 3"/>
    <property type="match status" value="1"/>
</dbReference>